<evidence type="ECO:0000256" key="4">
    <source>
        <dbReference type="ARBA" id="ARBA00022679"/>
    </source>
</evidence>
<reference evidence="7 8" key="1">
    <citation type="submission" date="2015-07" db="EMBL/GenBank/DDBJ databases">
        <title>High-quality draft genome sequence of Oceanobacillus caeni HM6, a bacillus isolated from a human feces.</title>
        <authorList>
            <person name="Kumar J."/>
            <person name="Verma M.K."/>
            <person name="Pandey R."/>
            <person name="Bhambi M."/>
            <person name="Chauhan N."/>
        </authorList>
    </citation>
    <scope>NUCLEOTIDE SEQUENCE [LARGE SCALE GENOMIC DNA]</scope>
    <source>
        <strain evidence="7 8">HM6</strain>
    </source>
</reference>
<evidence type="ECO:0000313" key="8">
    <source>
        <dbReference type="Proteomes" id="UP000037854"/>
    </source>
</evidence>
<dbReference type="InterPro" id="IPR043148">
    <property type="entry name" value="TagF_C"/>
</dbReference>
<dbReference type="Proteomes" id="UP000037854">
    <property type="component" value="Unassembled WGS sequence"/>
</dbReference>
<comment type="caution">
    <text evidence="7">The sequence shown here is derived from an EMBL/GenBank/DDBJ whole genome shotgun (WGS) entry which is preliminary data.</text>
</comment>
<evidence type="ECO:0008006" key="9">
    <source>
        <dbReference type="Google" id="ProtNLM"/>
    </source>
</evidence>
<keyword evidence="6" id="KW-0472">Membrane</keyword>
<dbReference type="InterPro" id="IPR051612">
    <property type="entry name" value="Teichoic_Acid_Biosynth"/>
</dbReference>
<dbReference type="Pfam" id="PF04464">
    <property type="entry name" value="Glyphos_transf"/>
    <property type="match status" value="1"/>
</dbReference>
<evidence type="ECO:0000256" key="6">
    <source>
        <dbReference type="ARBA" id="ARBA00023136"/>
    </source>
</evidence>
<dbReference type="Gene3D" id="3.40.50.12580">
    <property type="match status" value="1"/>
</dbReference>
<keyword evidence="3" id="KW-1003">Cell membrane</keyword>
<proteinExistence type="inferred from homology"/>
<evidence type="ECO:0000256" key="2">
    <source>
        <dbReference type="ARBA" id="ARBA00010488"/>
    </source>
</evidence>
<evidence type="ECO:0000313" key="7">
    <source>
        <dbReference type="EMBL" id="KPH75944.1"/>
    </source>
</evidence>
<name>A0ABR5MJW2_9BACI</name>
<dbReference type="InterPro" id="IPR007554">
    <property type="entry name" value="Glycerophosphate_synth"/>
</dbReference>
<evidence type="ECO:0000256" key="5">
    <source>
        <dbReference type="ARBA" id="ARBA00022944"/>
    </source>
</evidence>
<evidence type="ECO:0000256" key="3">
    <source>
        <dbReference type="ARBA" id="ARBA00022475"/>
    </source>
</evidence>
<comment type="subcellular location">
    <subcellularLocation>
        <location evidence="1">Cell membrane</location>
        <topology evidence="1">Peripheral membrane protein</topology>
    </subcellularLocation>
</comment>
<keyword evidence="4" id="KW-0808">Transferase</keyword>
<dbReference type="PANTHER" id="PTHR37316:SF2">
    <property type="entry name" value="TEICHOIC ACID RIBITOL-PHOSPHATE POLYMERASE TARK"/>
    <property type="match status" value="1"/>
</dbReference>
<keyword evidence="8" id="KW-1185">Reference proteome</keyword>
<dbReference type="InterPro" id="IPR043149">
    <property type="entry name" value="TagF_N"/>
</dbReference>
<sequence length="365" mass="43036">MLRGIYQFFSLVRKHDNNKVIIALYRSNELEGNLKYIYDELNKQMPEAEIHLVVGKNKMNLGLFKEIIMLSNAHYLILDDYYLPIYLIHPKRNLKVIQLWHAAGAFKKFGYSTVGTKFGPKTSYLEVVPIHSNYTHVYVSSKKVIQYYADAFQMSPMNIFPLGIPRTDLFQDEKEKEKIKKNIYDDYPFLKDKVNILIAPTYRAKGDQHESDEELTKAIINISDAINDNLHIIFKPHPYMDKAELNKLEECPNVLVTPNYPINEWMLISDAFVTDYSSSIFEFALLKRPLAHFIPDVNDYVHNRGFYQDISVISDGEQLYDTTQLIEWMNRRKKHEYFDSSRMIHYNFDYTDNVSERIVTHFIRK</sequence>
<protein>
    <recommendedName>
        <fullName evidence="9">Ribitolphosphotransferase</fullName>
    </recommendedName>
</protein>
<dbReference type="PANTHER" id="PTHR37316">
    <property type="entry name" value="TEICHOIC ACID GLYCEROL-PHOSPHATE PRIMASE"/>
    <property type="match status" value="1"/>
</dbReference>
<accession>A0ABR5MJW2</accession>
<organism evidence="7 8">
    <name type="scientific">Oceanobacillus caeni</name>
    <dbReference type="NCBI Taxonomy" id="405946"/>
    <lineage>
        <taxon>Bacteria</taxon>
        <taxon>Bacillati</taxon>
        <taxon>Bacillota</taxon>
        <taxon>Bacilli</taxon>
        <taxon>Bacillales</taxon>
        <taxon>Bacillaceae</taxon>
        <taxon>Oceanobacillus</taxon>
    </lineage>
</organism>
<dbReference type="EMBL" id="LGTK01000020">
    <property type="protein sequence ID" value="KPH75944.1"/>
    <property type="molecule type" value="Genomic_DNA"/>
</dbReference>
<keyword evidence="5" id="KW-0777">Teichoic acid biosynthesis</keyword>
<evidence type="ECO:0000256" key="1">
    <source>
        <dbReference type="ARBA" id="ARBA00004202"/>
    </source>
</evidence>
<dbReference type="Gene3D" id="3.40.50.11820">
    <property type="match status" value="1"/>
</dbReference>
<dbReference type="SUPFAM" id="SSF53756">
    <property type="entry name" value="UDP-Glycosyltransferase/glycogen phosphorylase"/>
    <property type="match status" value="1"/>
</dbReference>
<gene>
    <name evidence="7" type="ORF">AFL42_07710</name>
</gene>
<comment type="similarity">
    <text evidence="2">Belongs to the CDP-glycerol glycerophosphotransferase family.</text>
</comment>